<dbReference type="Gene3D" id="1.20.1070.10">
    <property type="entry name" value="Rhodopsin 7-helix transmembrane proteins"/>
    <property type="match status" value="1"/>
</dbReference>
<comment type="subcellular location">
    <subcellularLocation>
        <location evidence="1">Cell membrane</location>
        <topology evidence="1">Multi-pass membrane protein</topology>
    </subcellularLocation>
</comment>
<dbReference type="PROSITE" id="PS50262">
    <property type="entry name" value="G_PROTEIN_RECEP_F1_2"/>
    <property type="match status" value="1"/>
</dbReference>
<keyword evidence="4 7" id="KW-1133">Transmembrane helix</keyword>
<keyword evidence="10" id="KW-1185">Reference proteome</keyword>
<evidence type="ECO:0000256" key="1">
    <source>
        <dbReference type="ARBA" id="ARBA00004651"/>
    </source>
</evidence>
<evidence type="ECO:0000313" key="9">
    <source>
        <dbReference type="EMBL" id="MFH4982382.1"/>
    </source>
</evidence>
<evidence type="ECO:0000259" key="8">
    <source>
        <dbReference type="PROSITE" id="PS50262"/>
    </source>
</evidence>
<name>A0ABD6EZY1_9BILA</name>
<keyword evidence="3 7" id="KW-0812">Transmembrane</keyword>
<dbReference type="SUPFAM" id="SSF81321">
    <property type="entry name" value="Family A G protein-coupled receptor-like"/>
    <property type="match status" value="1"/>
</dbReference>
<proteinExistence type="predicted"/>
<keyword evidence="5 7" id="KW-0472">Membrane</keyword>
<evidence type="ECO:0000256" key="3">
    <source>
        <dbReference type="ARBA" id="ARBA00022692"/>
    </source>
</evidence>
<sequence length="178" mass="20450">MGFLLLKININISDLLILTILAVGKLCWLATYEWVGGDVLCKLFNFLSMFTLYISSNIVVCIALDRLRTVLGASRVRSGTSNVVRFMIVLSWLLAFIWSLPQLYVWRTIDVFPQHPGGWVQCSDIWSILRFEGWNVSENDIFLGDMARNAYDLSHLVSIATIYGDFPWEHYVIPYQHP</sequence>
<evidence type="ECO:0000313" key="10">
    <source>
        <dbReference type="Proteomes" id="UP001608902"/>
    </source>
</evidence>
<feature type="domain" description="G-protein coupled receptors family 1 profile" evidence="8">
    <location>
        <begin position="1"/>
        <end position="178"/>
    </location>
</feature>
<keyword evidence="2" id="KW-1003">Cell membrane</keyword>
<accession>A0ABD6EZY1</accession>
<feature type="transmembrane region" description="Helical" evidence="7">
    <location>
        <begin position="12"/>
        <end position="31"/>
    </location>
</feature>
<evidence type="ECO:0000256" key="6">
    <source>
        <dbReference type="ARBA" id="ARBA00023170"/>
    </source>
</evidence>
<feature type="transmembrane region" description="Helical" evidence="7">
    <location>
        <begin position="43"/>
        <end position="64"/>
    </location>
</feature>
<evidence type="ECO:0000256" key="7">
    <source>
        <dbReference type="SAM" id="Phobius"/>
    </source>
</evidence>
<dbReference type="AlphaFoldDB" id="A0ABD6EZY1"/>
<comment type="caution">
    <text evidence="9">The sequence shown here is derived from an EMBL/GenBank/DDBJ whole genome shotgun (WGS) entry which is preliminary data.</text>
</comment>
<dbReference type="GO" id="GO:0005886">
    <property type="term" value="C:plasma membrane"/>
    <property type="evidence" value="ECO:0007669"/>
    <property type="project" value="UniProtKB-SubCell"/>
</dbReference>
<dbReference type="InterPro" id="IPR017452">
    <property type="entry name" value="GPCR_Rhodpsn_7TM"/>
</dbReference>
<reference evidence="9 10" key="1">
    <citation type="submission" date="2024-08" db="EMBL/GenBank/DDBJ databases">
        <title>Gnathostoma spinigerum genome.</title>
        <authorList>
            <person name="Gonzalez-Bertolin B."/>
            <person name="Monzon S."/>
            <person name="Zaballos A."/>
            <person name="Jimenez P."/>
            <person name="Dekumyoy P."/>
            <person name="Varona S."/>
            <person name="Cuesta I."/>
            <person name="Sumanam S."/>
            <person name="Adisakwattana P."/>
            <person name="Gasser R.B."/>
            <person name="Hernandez-Gonzalez A."/>
            <person name="Young N.D."/>
            <person name="Perteguer M.J."/>
        </authorList>
    </citation>
    <scope>NUCLEOTIDE SEQUENCE [LARGE SCALE GENOMIC DNA]</scope>
    <source>
        <strain evidence="9">AL3</strain>
        <tissue evidence="9">Liver</tissue>
    </source>
</reference>
<dbReference type="Pfam" id="PF00001">
    <property type="entry name" value="7tm_1"/>
    <property type="match status" value="1"/>
</dbReference>
<dbReference type="Proteomes" id="UP001608902">
    <property type="component" value="Unassembled WGS sequence"/>
</dbReference>
<dbReference type="InterPro" id="IPR000276">
    <property type="entry name" value="GPCR_Rhodpsn"/>
</dbReference>
<dbReference type="PANTHER" id="PTHR24241">
    <property type="entry name" value="NEUROPEPTIDE RECEPTOR-RELATED G-PROTEIN COUPLED RECEPTOR"/>
    <property type="match status" value="1"/>
</dbReference>
<evidence type="ECO:0000256" key="4">
    <source>
        <dbReference type="ARBA" id="ARBA00022989"/>
    </source>
</evidence>
<organism evidence="9 10">
    <name type="scientific">Gnathostoma spinigerum</name>
    <dbReference type="NCBI Taxonomy" id="75299"/>
    <lineage>
        <taxon>Eukaryota</taxon>
        <taxon>Metazoa</taxon>
        <taxon>Ecdysozoa</taxon>
        <taxon>Nematoda</taxon>
        <taxon>Chromadorea</taxon>
        <taxon>Rhabditida</taxon>
        <taxon>Spirurina</taxon>
        <taxon>Gnathostomatomorpha</taxon>
        <taxon>Gnathostomatoidea</taxon>
        <taxon>Gnathostomatidae</taxon>
        <taxon>Gnathostoma</taxon>
    </lineage>
</organism>
<keyword evidence="6" id="KW-0675">Receptor</keyword>
<protein>
    <recommendedName>
        <fullName evidence="8">G-protein coupled receptors family 1 profile domain-containing protein</fullName>
    </recommendedName>
</protein>
<gene>
    <name evidence="9" type="ORF">AB6A40_009091</name>
</gene>
<dbReference type="EMBL" id="JBGFUD010009154">
    <property type="protein sequence ID" value="MFH4982382.1"/>
    <property type="molecule type" value="Genomic_DNA"/>
</dbReference>
<evidence type="ECO:0000256" key="2">
    <source>
        <dbReference type="ARBA" id="ARBA00022475"/>
    </source>
</evidence>
<dbReference type="PANTHER" id="PTHR24241:SF76">
    <property type="entry name" value="NEUROPEPTIDE SIFAMIDE RECEPTOR"/>
    <property type="match status" value="1"/>
</dbReference>
<evidence type="ECO:0000256" key="5">
    <source>
        <dbReference type="ARBA" id="ARBA00023136"/>
    </source>
</evidence>
<feature type="transmembrane region" description="Helical" evidence="7">
    <location>
        <begin position="84"/>
        <end position="106"/>
    </location>
</feature>